<evidence type="ECO:0000313" key="2">
    <source>
        <dbReference type="EMBL" id="AXI32858.1"/>
    </source>
</evidence>
<protein>
    <submittedName>
        <fullName evidence="2">Uncharacterized protein</fullName>
    </submittedName>
</protein>
<evidence type="ECO:0000313" key="3">
    <source>
        <dbReference type="Proteomes" id="UP000253834"/>
    </source>
</evidence>
<evidence type="ECO:0000256" key="1">
    <source>
        <dbReference type="SAM" id="MobiDB-lite"/>
    </source>
</evidence>
<accession>A0AA86IPS4</accession>
<name>A0AA86IPS4_PRIMG</name>
<dbReference type="EMBL" id="CP022675">
    <property type="protein sequence ID" value="AXI32858.1"/>
    <property type="molecule type" value="Genomic_DNA"/>
</dbReference>
<dbReference type="AlphaFoldDB" id="A0AA86IPS4"/>
<organism evidence="2 3">
    <name type="scientific">Priestia megaterium</name>
    <name type="common">Bacillus megaterium</name>
    <dbReference type="NCBI Taxonomy" id="1404"/>
    <lineage>
        <taxon>Bacteria</taxon>
        <taxon>Bacillati</taxon>
        <taxon>Bacillota</taxon>
        <taxon>Bacilli</taxon>
        <taxon>Bacillales</taxon>
        <taxon>Bacillaceae</taxon>
        <taxon>Priestia</taxon>
    </lineage>
</organism>
<geneLocation type="plasmid" evidence="2 3">
    <name>p1</name>
</geneLocation>
<keyword evidence="2" id="KW-0614">Plasmid</keyword>
<reference evidence="2 3" key="1">
    <citation type="submission" date="2017-07" db="EMBL/GenBank/DDBJ databases">
        <title>Isolation and development of strain Bacillus megaterium SR7 for enhanced growth and metabolite production under supercritical carbon dioxide.</title>
        <authorList>
            <person name="Freedman A.J.E."/>
            <person name="Peet K.C."/>
            <person name="Boock J.T."/>
            <person name="Penn K."/>
            <person name="Prather K.L.J."/>
            <person name="Thompson J.R."/>
        </authorList>
    </citation>
    <scope>NUCLEOTIDE SEQUENCE [LARGE SCALE GENOMIC DNA]</scope>
    <source>
        <strain evidence="2 3">SR7</strain>
        <plasmid evidence="2 3">p1</plasmid>
    </source>
</reference>
<proteinExistence type="predicted"/>
<sequence>MYKKLHKTETHSNGNPYGHKGSFWWCVPERDIMLTKHEYCIQLKNRKKLPVATKVAFFCSWRRDSCWIAGCLTAS</sequence>
<dbReference type="Proteomes" id="UP000253834">
    <property type="component" value="Plasmid p1"/>
</dbReference>
<gene>
    <name evidence="2" type="ORF">CIB87_28330</name>
</gene>
<feature type="region of interest" description="Disordered" evidence="1">
    <location>
        <begin position="1"/>
        <end position="20"/>
    </location>
</feature>